<proteinExistence type="predicted"/>
<keyword evidence="7" id="KW-1185">Reference proteome</keyword>
<organism evidence="6 7">
    <name type="scientific">Thermocatellispora tengchongensis</name>
    <dbReference type="NCBI Taxonomy" id="1073253"/>
    <lineage>
        <taxon>Bacteria</taxon>
        <taxon>Bacillati</taxon>
        <taxon>Actinomycetota</taxon>
        <taxon>Actinomycetes</taxon>
        <taxon>Streptosporangiales</taxon>
        <taxon>Streptosporangiaceae</taxon>
        <taxon>Thermocatellispora</taxon>
    </lineage>
</organism>
<dbReference type="EMBL" id="JACHGN010000023">
    <property type="protein sequence ID" value="MBB5138493.1"/>
    <property type="molecule type" value="Genomic_DNA"/>
</dbReference>
<comment type="caution">
    <text evidence="6">The sequence shown here is derived from an EMBL/GenBank/DDBJ whole genome shotgun (WGS) entry which is preliminary data.</text>
</comment>
<dbReference type="GO" id="GO:0003700">
    <property type="term" value="F:DNA-binding transcription factor activity"/>
    <property type="evidence" value="ECO:0007669"/>
    <property type="project" value="TreeGrafter"/>
</dbReference>
<dbReference type="PRINTS" id="PR00455">
    <property type="entry name" value="HTHTETR"/>
</dbReference>
<evidence type="ECO:0000313" key="7">
    <source>
        <dbReference type="Proteomes" id="UP000578449"/>
    </source>
</evidence>
<dbReference type="AlphaFoldDB" id="A0A840PKP1"/>
<dbReference type="GO" id="GO:0000976">
    <property type="term" value="F:transcription cis-regulatory region binding"/>
    <property type="evidence" value="ECO:0007669"/>
    <property type="project" value="TreeGrafter"/>
</dbReference>
<dbReference type="InterPro" id="IPR001647">
    <property type="entry name" value="HTH_TetR"/>
</dbReference>
<dbReference type="Gene3D" id="1.10.357.10">
    <property type="entry name" value="Tetracycline Repressor, domain 2"/>
    <property type="match status" value="1"/>
</dbReference>
<evidence type="ECO:0000256" key="3">
    <source>
        <dbReference type="ARBA" id="ARBA00023163"/>
    </source>
</evidence>
<feature type="DNA-binding region" description="H-T-H motif" evidence="4">
    <location>
        <begin position="46"/>
        <end position="65"/>
    </location>
</feature>
<gene>
    <name evidence="6" type="ORF">HNP84_008247</name>
</gene>
<evidence type="ECO:0000256" key="1">
    <source>
        <dbReference type="ARBA" id="ARBA00023015"/>
    </source>
</evidence>
<evidence type="ECO:0000259" key="5">
    <source>
        <dbReference type="PROSITE" id="PS50977"/>
    </source>
</evidence>
<keyword evidence="1" id="KW-0805">Transcription regulation</keyword>
<dbReference type="InterPro" id="IPR050109">
    <property type="entry name" value="HTH-type_TetR-like_transc_reg"/>
</dbReference>
<dbReference type="PANTHER" id="PTHR30055:SF234">
    <property type="entry name" value="HTH-TYPE TRANSCRIPTIONAL REGULATOR BETI"/>
    <property type="match status" value="1"/>
</dbReference>
<evidence type="ECO:0000256" key="4">
    <source>
        <dbReference type="PROSITE-ProRule" id="PRU00335"/>
    </source>
</evidence>
<dbReference type="InterPro" id="IPR009057">
    <property type="entry name" value="Homeodomain-like_sf"/>
</dbReference>
<dbReference type="Pfam" id="PF00440">
    <property type="entry name" value="TetR_N"/>
    <property type="match status" value="1"/>
</dbReference>
<dbReference type="Proteomes" id="UP000578449">
    <property type="component" value="Unassembled WGS sequence"/>
</dbReference>
<evidence type="ECO:0000256" key="2">
    <source>
        <dbReference type="ARBA" id="ARBA00023125"/>
    </source>
</evidence>
<dbReference type="RefSeq" id="WP_185055361.1">
    <property type="nucleotide sequence ID" value="NZ_BAABIX010000019.1"/>
</dbReference>
<sequence length="219" mass="23566">MATGKRRTSTANGVRAPLQERSQRSFDRVLDTALELLAEKGYSGFTITEVSRRSGVSTGSIYTRVDGRDDLLRAAQERFNERMAVEHLALTDPQRWAGLPLAQLLPSLVKETAAMLERNGAVLGAFLQRGAIDPAVASAGKASYQDLYDRFTALLLTRGDEIRHPDPVRAAGSCFVTVYAVLARALALDVAAEAAEGSNLGTLVEDVAKMSLAFLLSPS</sequence>
<evidence type="ECO:0000313" key="6">
    <source>
        <dbReference type="EMBL" id="MBB5138493.1"/>
    </source>
</evidence>
<keyword evidence="3" id="KW-0804">Transcription</keyword>
<accession>A0A840PKP1</accession>
<keyword evidence="2 4" id="KW-0238">DNA-binding</keyword>
<feature type="domain" description="HTH tetR-type" evidence="5">
    <location>
        <begin position="23"/>
        <end position="83"/>
    </location>
</feature>
<dbReference type="SUPFAM" id="SSF46689">
    <property type="entry name" value="Homeodomain-like"/>
    <property type="match status" value="1"/>
</dbReference>
<name>A0A840PKP1_9ACTN</name>
<protein>
    <submittedName>
        <fullName evidence="6">AcrR family transcriptional regulator</fullName>
    </submittedName>
</protein>
<dbReference type="PANTHER" id="PTHR30055">
    <property type="entry name" value="HTH-TYPE TRANSCRIPTIONAL REGULATOR RUTR"/>
    <property type="match status" value="1"/>
</dbReference>
<reference evidence="6 7" key="1">
    <citation type="submission" date="2020-08" db="EMBL/GenBank/DDBJ databases">
        <title>Genomic Encyclopedia of Type Strains, Phase IV (KMG-IV): sequencing the most valuable type-strain genomes for metagenomic binning, comparative biology and taxonomic classification.</title>
        <authorList>
            <person name="Goeker M."/>
        </authorList>
    </citation>
    <scope>NUCLEOTIDE SEQUENCE [LARGE SCALE GENOMIC DNA]</scope>
    <source>
        <strain evidence="6 7">DSM 45615</strain>
    </source>
</reference>
<dbReference type="PROSITE" id="PS50977">
    <property type="entry name" value="HTH_TETR_2"/>
    <property type="match status" value="1"/>
</dbReference>